<keyword evidence="4" id="KW-0256">Endoplasmic reticulum</keyword>
<dbReference type="KEGG" id="tpf:TPHA_0J01810"/>
<reference evidence="9 10" key="1">
    <citation type="journal article" date="2011" name="Proc. Natl. Acad. Sci. U.S.A.">
        <title>Evolutionary erosion of yeast sex chromosomes by mating-type switching accidents.</title>
        <authorList>
            <person name="Gordon J.L."/>
            <person name="Armisen D."/>
            <person name="Proux-Wera E."/>
            <person name="Oheigeartaigh S.S."/>
            <person name="Byrne K.P."/>
            <person name="Wolfe K.H."/>
        </authorList>
    </citation>
    <scope>NUCLEOTIDE SEQUENCE [LARGE SCALE GENOMIC DNA]</scope>
    <source>
        <strain evidence="10">ATCC 24235 / CBS 4417 / NBRC 1672 / NRRL Y-8282 / UCD 70-5</strain>
    </source>
</reference>
<evidence type="ECO:0000256" key="1">
    <source>
        <dbReference type="ARBA" id="ARBA00004477"/>
    </source>
</evidence>
<keyword evidence="2 8" id="KW-0812">Transmembrane</keyword>
<name>G8BYR0_TETPH</name>
<dbReference type="STRING" id="1071381.G8BYR0"/>
<dbReference type="HOGENOM" id="CLU_048143_2_1_1"/>
<dbReference type="GO" id="GO:0008654">
    <property type="term" value="P:phospholipid biosynthetic process"/>
    <property type="evidence" value="ECO:0007669"/>
    <property type="project" value="TreeGrafter"/>
</dbReference>
<evidence type="ECO:0000313" key="10">
    <source>
        <dbReference type="Proteomes" id="UP000005666"/>
    </source>
</evidence>
<keyword evidence="3" id="KW-0378">Hydrolase</keyword>
<evidence type="ECO:0000313" key="9">
    <source>
        <dbReference type="EMBL" id="CCE65002.1"/>
    </source>
</evidence>
<evidence type="ECO:0000256" key="6">
    <source>
        <dbReference type="ARBA" id="ARBA00023098"/>
    </source>
</evidence>
<dbReference type="GO" id="GO:0034389">
    <property type="term" value="P:lipid droplet organization"/>
    <property type="evidence" value="ECO:0007669"/>
    <property type="project" value="TreeGrafter"/>
</dbReference>
<evidence type="ECO:0000256" key="3">
    <source>
        <dbReference type="ARBA" id="ARBA00022801"/>
    </source>
</evidence>
<gene>
    <name evidence="9" type="primary">TPHA0J01810</name>
    <name evidence="9" type="ordered locus">TPHA_0J01810</name>
</gene>
<dbReference type="PANTHER" id="PTHR23129">
    <property type="entry name" value="ACYL-COENZYME A DIPHOSPHATASE FITM2"/>
    <property type="match status" value="1"/>
</dbReference>
<feature type="transmembrane region" description="Helical" evidence="8">
    <location>
        <begin position="344"/>
        <end position="366"/>
    </location>
</feature>
<dbReference type="Proteomes" id="UP000005666">
    <property type="component" value="Chromosome 10"/>
</dbReference>
<dbReference type="GO" id="GO:0005789">
    <property type="term" value="C:endoplasmic reticulum membrane"/>
    <property type="evidence" value="ECO:0007669"/>
    <property type="project" value="UniProtKB-SubCell"/>
</dbReference>
<feature type="transmembrane region" description="Helical" evidence="8">
    <location>
        <begin position="101"/>
        <end position="118"/>
    </location>
</feature>
<evidence type="ECO:0000256" key="8">
    <source>
        <dbReference type="SAM" id="Phobius"/>
    </source>
</evidence>
<keyword evidence="7 8" id="KW-0472">Membrane</keyword>
<evidence type="ECO:0000256" key="2">
    <source>
        <dbReference type="ARBA" id="ARBA00022692"/>
    </source>
</evidence>
<dbReference type="GeneID" id="11533133"/>
<dbReference type="GO" id="GO:0019915">
    <property type="term" value="P:lipid storage"/>
    <property type="evidence" value="ECO:0007669"/>
    <property type="project" value="InterPro"/>
</dbReference>
<dbReference type="InterPro" id="IPR019388">
    <property type="entry name" value="FIT"/>
</dbReference>
<dbReference type="AlphaFoldDB" id="G8BYR0"/>
<accession>G8BYR0</accession>
<dbReference type="eggNOG" id="KOG3750">
    <property type="taxonomic scope" value="Eukaryota"/>
</dbReference>
<evidence type="ECO:0000256" key="5">
    <source>
        <dbReference type="ARBA" id="ARBA00022989"/>
    </source>
</evidence>
<dbReference type="GO" id="GO:0010945">
    <property type="term" value="F:coenzyme A diphosphatase activity"/>
    <property type="evidence" value="ECO:0007669"/>
    <property type="project" value="InterPro"/>
</dbReference>
<evidence type="ECO:0000256" key="7">
    <source>
        <dbReference type="ARBA" id="ARBA00023136"/>
    </source>
</evidence>
<dbReference type="OMA" id="FIIWDNP"/>
<keyword evidence="5 8" id="KW-1133">Transmembrane helix</keyword>
<keyword evidence="6" id="KW-0443">Lipid metabolism</keyword>
<dbReference type="EMBL" id="HE612865">
    <property type="protein sequence ID" value="CCE65002.1"/>
    <property type="molecule type" value="Genomic_DNA"/>
</dbReference>
<proteinExistence type="predicted"/>
<dbReference type="OrthoDB" id="5579088at2759"/>
<dbReference type="Pfam" id="PF10261">
    <property type="entry name" value="FIT"/>
    <property type="match status" value="1"/>
</dbReference>
<feature type="transmembrane region" description="Helical" evidence="8">
    <location>
        <begin position="9"/>
        <end position="29"/>
    </location>
</feature>
<organism evidence="9 10">
    <name type="scientific">Tetrapisispora phaffii (strain ATCC 24235 / CBS 4417 / NBRC 1672 / NRRL Y-8282 / UCD 70-5)</name>
    <name type="common">Yeast</name>
    <name type="synonym">Fabospora phaffii</name>
    <dbReference type="NCBI Taxonomy" id="1071381"/>
    <lineage>
        <taxon>Eukaryota</taxon>
        <taxon>Fungi</taxon>
        <taxon>Dikarya</taxon>
        <taxon>Ascomycota</taxon>
        <taxon>Saccharomycotina</taxon>
        <taxon>Saccharomycetes</taxon>
        <taxon>Saccharomycetales</taxon>
        <taxon>Saccharomycetaceae</taxon>
        <taxon>Tetrapisispora</taxon>
    </lineage>
</organism>
<comment type="subcellular location">
    <subcellularLocation>
        <location evidence="1">Endoplasmic reticulum membrane</location>
        <topology evidence="1">Multi-pass membrane protein</topology>
    </subcellularLocation>
</comment>
<feature type="transmembrane region" description="Helical" evidence="8">
    <location>
        <begin position="372"/>
        <end position="389"/>
    </location>
</feature>
<keyword evidence="10" id="KW-1185">Reference proteome</keyword>
<sequence>MMYANFRSIIWSLLAPFLFIFGYVVYFASDTVKTWDINRDSIINSVFVKRGWFWNSLVLWYVILFTNITIVDEPKRNNSIEGRKTKTRIHTLNIKKFIKRYVIVTMWWILFTQGIPFFKIPPIMDLCFVFTGGSCNFEIFDESNAINIKFQDSEYRKLKSLKRIYKILKDYKESYIESSYLHHLRCAIDENAEGCMDFVPSKDTNELIKKIQDLDPMVQFISSKCKRNGGHWVGGHDPSGHIFLLTLMMMMIIAELPKINRIRKQNMIYQKDSKIRRVNIVEKISKIIGEIIGTIPSRSILSNGLLSTYEKLYQFLILPIMQNVKLIIQLISYTIHFALFQEPAVLLISLLGMWCYSFLITIIVFHTFYEQVTGFLSAYIVAVIIYRLVK</sequence>
<dbReference type="RefSeq" id="XP_003687436.1">
    <property type="nucleotide sequence ID" value="XM_003687388.1"/>
</dbReference>
<feature type="transmembrane region" description="Helical" evidence="8">
    <location>
        <begin position="241"/>
        <end position="259"/>
    </location>
</feature>
<evidence type="ECO:0008006" key="11">
    <source>
        <dbReference type="Google" id="ProtNLM"/>
    </source>
</evidence>
<evidence type="ECO:0000256" key="4">
    <source>
        <dbReference type="ARBA" id="ARBA00022824"/>
    </source>
</evidence>
<feature type="transmembrane region" description="Helical" evidence="8">
    <location>
        <begin position="52"/>
        <end position="71"/>
    </location>
</feature>
<protein>
    <recommendedName>
        <fullName evidence="11">FIT family protein</fullName>
    </recommendedName>
</protein>
<dbReference type="PANTHER" id="PTHR23129:SF0">
    <property type="entry name" value="ACYL-COENZYME A DIPHOSPHATASE FITM2"/>
    <property type="match status" value="1"/>
</dbReference>